<dbReference type="Gene3D" id="3.40.50.300">
    <property type="entry name" value="P-loop containing nucleotide triphosphate hydrolases"/>
    <property type="match status" value="1"/>
</dbReference>
<protein>
    <submittedName>
        <fullName evidence="1">Transposase</fullName>
    </submittedName>
</protein>
<name>A0ABQ6FSQ5_9CHLR</name>
<accession>A0ABQ6FSQ5</accession>
<proteinExistence type="predicted"/>
<dbReference type="InterPro" id="IPR027417">
    <property type="entry name" value="P-loop_NTPase"/>
</dbReference>
<reference evidence="1 2" key="1">
    <citation type="submission" date="2023-02" db="EMBL/GenBank/DDBJ databases">
        <title>Dictyobacter halimunensis sp. nov., a new member of the class Ktedonobacteria from forest soil in a geothermal area.</title>
        <authorList>
            <person name="Rachmania M.K."/>
            <person name="Ningsih F."/>
            <person name="Sakai Y."/>
            <person name="Yabe S."/>
            <person name="Yokota A."/>
            <person name="Sjamsuridzal W."/>
        </authorList>
    </citation>
    <scope>NUCLEOTIDE SEQUENCE [LARGE SCALE GENOMIC DNA]</scope>
    <source>
        <strain evidence="1 2">S3.2.2.5</strain>
    </source>
</reference>
<dbReference type="RefSeq" id="WP_338250959.1">
    <property type="nucleotide sequence ID" value="NZ_BSRI01000001.1"/>
</dbReference>
<dbReference type="SUPFAM" id="SSF52540">
    <property type="entry name" value="P-loop containing nucleoside triphosphate hydrolases"/>
    <property type="match status" value="1"/>
</dbReference>
<dbReference type="EMBL" id="BSRI01000001">
    <property type="protein sequence ID" value="GLV56072.1"/>
    <property type="molecule type" value="Genomic_DNA"/>
</dbReference>
<keyword evidence="2" id="KW-1185">Reference proteome</keyword>
<evidence type="ECO:0000313" key="2">
    <source>
        <dbReference type="Proteomes" id="UP001344906"/>
    </source>
</evidence>
<organism evidence="1 2">
    <name type="scientific">Dictyobacter halimunensis</name>
    <dbReference type="NCBI Taxonomy" id="3026934"/>
    <lineage>
        <taxon>Bacteria</taxon>
        <taxon>Bacillati</taxon>
        <taxon>Chloroflexota</taxon>
        <taxon>Ktedonobacteria</taxon>
        <taxon>Ktedonobacterales</taxon>
        <taxon>Dictyobacteraceae</taxon>
        <taxon>Dictyobacter</taxon>
    </lineage>
</organism>
<dbReference type="Proteomes" id="UP001344906">
    <property type="component" value="Unassembled WGS sequence"/>
</dbReference>
<dbReference type="InterPro" id="IPR008868">
    <property type="entry name" value="TniB"/>
</dbReference>
<dbReference type="Pfam" id="PF05621">
    <property type="entry name" value="TniB"/>
    <property type="match status" value="1"/>
</dbReference>
<evidence type="ECO:0000313" key="1">
    <source>
        <dbReference type="EMBL" id="GLV56072.1"/>
    </source>
</evidence>
<comment type="caution">
    <text evidence="1">The sequence shown here is derived from an EMBL/GenBank/DDBJ whole genome shotgun (WGS) entry which is preliminary data.</text>
</comment>
<sequence>MSSSSSSCRQFSDAERYAIIDRILIMYQGFQDLLDELDFCNLYTQSSSTHNPPCLAILGATGAGKTKLIEEWLTRHNNTRTELPSGSRIPYLYVSVPAQASIKGTATAFLTKLGDPNPGRGTQWNMVTRLHMLLKSCRVRMIFVDEFQHAVNKDTQLVLHAVTDFLKDIINQSAIPMILVGQTGEAEPILLANPQLSRRVGSPRYLHPFPWDRKHPHTITEFCTILESIDLELPLDRSGLENEDMAYRIHYASDGYIGWVIPLLRQAARLAIKDHCPTLNRILLQHAFDQAIAGSVLGINKKNPFAFEHFIE</sequence>
<gene>
    <name evidence="1" type="ORF">KDH_29160</name>
</gene>